<evidence type="ECO:0000313" key="10">
    <source>
        <dbReference type="EMBL" id="MEX8192247.1"/>
    </source>
</evidence>
<keyword evidence="6" id="KW-0804">Transcription</keyword>
<name>A0ABV3ZRP5_9BURK</name>
<evidence type="ECO:0000256" key="1">
    <source>
        <dbReference type="ARBA" id="ARBA00005322"/>
    </source>
</evidence>
<dbReference type="NCBIfam" id="TIGR03824">
    <property type="entry name" value="FlgM_jcvi"/>
    <property type="match status" value="1"/>
</dbReference>
<dbReference type="RefSeq" id="WP_369337457.1">
    <property type="nucleotide sequence ID" value="NZ_JBFYGN010000004.1"/>
</dbReference>
<keyword evidence="4" id="KW-1005">Bacterial flagellum biogenesis</keyword>
<protein>
    <recommendedName>
        <fullName evidence="2">Negative regulator of flagellin synthesis</fullName>
    </recommendedName>
    <alternativeName>
        <fullName evidence="8">Anti-sigma-28 factor</fullName>
    </alternativeName>
</protein>
<reference evidence="10 11" key="1">
    <citation type="journal article" date="2013" name="Int. J. Syst. Evol. Microbiol.">
        <title>Comamonas guangdongensis sp. nov., isolated from subterranean forest sediment, and emended description of the genus Comamonas.</title>
        <authorList>
            <person name="Zhang J."/>
            <person name="Wang Y."/>
            <person name="Zhou S."/>
            <person name="Wu C."/>
            <person name="He J."/>
            <person name="Li F."/>
        </authorList>
    </citation>
    <scope>NUCLEOTIDE SEQUENCE [LARGE SCALE GENOMIC DNA]</scope>
    <source>
        <strain evidence="10 11">CCTCC AB2011133</strain>
    </source>
</reference>
<dbReference type="Pfam" id="PF04316">
    <property type="entry name" value="FlgM"/>
    <property type="match status" value="1"/>
</dbReference>
<evidence type="ECO:0000256" key="5">
    <source>
        <dbReference type="ARBA" id="ARBA00023015"/>
    </source>
</evidence>
<comment type="caution">
    <text evidence="10">The sequence shown here is derived from an EMBL/GenBank/DDBJ whole genome shotgun (WGS) entry which is preliminary data.</text>
</comment>
<evidence type="ECO:0000256" key="2">
    <source>
        <dbReference type="ARBA" id="ARBA00017823"/>
    </source>
</evidence>
<comment type="function">
    <text evidence="7">Responsible for the coupling of flagellin expression to flagellar assembly by preventing expression of the flagellin genes when a component of the middle class of proteins is defective. It negatively regulates flagellar genes by inhibiting the activity of FliA by directly binding to FliA.</text>
</comment>
<dbReference type="EMBL" id="JBFYGN010000004">
    <property type="protein sequence ID" value="MEX8192247.1"/>
    <property type="molecule type" value="Genomic_DNA"/>
</dbReference>
<evidence type="ECO:0000313" key="11">
    <source>
        <dbReference type="Proteomes" id="UP001561046"/>
    </source>
</evidence>
<dbReference type="InterPro" id="IPR007412">
    <property type="entry name" value="FlgM"/>
</dbReference>
<evidence type="ECO:0000256" key="4">
    <source>
        <dbReference type="ARBA" id="ARBA00022795"/>
    </source>
</evidence>
<gene>
    <name evidence="10" type="primary">flgM</name>
    <name evidence="10" type="ORF">AB6724_05275</name>
</gene>
<dbReference type="InterPro" id="IPR031316">
    <property type="entry name" value="FlgM_C"/>
</dbReference>
<proteinExistence type="inferred from homology"/>
<accession>A0ABV3ZRP5</accession>
<evidence type="ECO:0000256" key="6">
    <source>
        <dbReference type="ARBA" id="ARBA00023163"/>
    </source>
</evidence>
<keyword evidence="11" id="KW-1185">Reference proteome</keyword>
<feature type="domain" description="Anti-sigma-28 factor FlgM C-terminal" evidence="9">
    <location>
        <begin position="38"/>
        <end position="86"/>
    </location>
</feature>
<organism evidence="10 11">
    <name type="scientific">Comamonas guangdongensis</name>
    <dbReference type="NCBI Taxonomy" id="510515"/>
    <lineage>
        <taxon>Bacteria</taxon>
        <taxon>Pseudomonadati</taxon>
        <taxon>Pseudomonadota</taxon>
        <taxon>Betaproteobacteria</taxon>
        <taxon>Burkholderiales</taxon>
        <taxon>Comamonadaceae</taxon>
        <taxon>Comamonas</taxon>
    </lineage>
</organism>
<keyword evidence="3" id="KW-0678">Repressor</keyword>
<evidence type="ECO:0000259" key="9">
    <source>
        <dbReference type="Pfam" id="PF04316"/>
    </source>
</evidence>
<comment type="similarity">
    <text evidence="1">Belongs to the FlgM family.</text>
</comment>
<keyword evidence="5" id="KW-0805">Transcription regulation</keyword>
<dbReference type="Proteomes" id="UP001561046">
    <property type="component" value="Unassembled WGS sequence"/>
</dbReference>
<sequence length="96" mass="9830">MKLTPLAPTAGSAAAHGNRVQEAAAALPMAAAVAAPEVQVGAQAASVQRAQAQMAQMPEVDAARVAEIKEALARGDISFDPRKLAQLIQRHHGSAV</sequence>
<keyword evidence="10" id="KW-0282">Flagellum</keyword>
<keyword evidence="10" id="KW-0969">Cilium</keyword>
<keyword evidence="10" id="KW-0966">Cell projection</keyword>
<evidence type="ECO:0000256" key="3">
    <source>
        <dbReference type="ARBA" id="ARBA00022491"/>
    </source>
</evidence>
<evidence type="ECO:0000256" key="7">
    <source>
        <dbReference type="ARBA" id="ARBA00024739"/>
    </source>
</evidence>
<dbReference type="InterPro" id="IPR035890">
    <property type="entry name" value="Anti-sigma-28_factor_FlgM_sf"/>
</dbReference>
<dbReference type="SUPFAM" id="SSF101498">
    <property type="entry name" value="Anti-sigma factor FlgM"/>
    <property type="match status" value="1"/>
</dbReference>
<evidence type="ECO:0000256" key="8">
    <source>
        <dbReference type="ARBA" id="ARBA00030117"/>
    </source>
</evidence>